<dbReference type="InterPro" id="IPR013103">
    <property type="entry name" value="RVT_2"/>
</dbReference>
<feature type="domain" description="Reverse transcriptase Ty1/copia-type" evidence="1">
    <location>
        <begin position="44"/>
        <end position="106"/>
    </location>
</feature>
<dbReference type="Proteomes" id="UP000765509">
    <property type="component" value="Unassembled WGS sequence"/>
</dbReference>
<evidence type="ECO:0000259" key="1">
    <source>
        <dbReference type="Pfam" id="PF07727"/>
    </source>
</evidence>
<gene>
    <name evidence="2" type="ORF">O181_014369</name>
</gene>
<evidence type="ECO:0000313" key="2">
    <source>
        <dbReference type="EMBL" id="MBW0474654.1"/>
    </source>
</evidence>
<organism evidence="2 3">
    <name type="scientific">Austropuccinia psidii MF-1</name>
    <dbReference type="NCBI Taxonomy" id="1389203"/>
    <lineage>
        <taxon>Eukaryota</taxon>
        <taxon>Fungi</taxon>
        <taxon>Dikarya</taxon>
        <taxon>Basidiomycota</taxon>
        <taxon>Pucciniomycotina</taxon>
        <taxon>Pucciniomycetes</taxon>
        <taxon>Pucciniales</taxon>
        <taxon>Sphaerophragmiaceae</taxon>
        <taxon>Austropuccinia</taxon>
    </lineage>
</organism>
<dbReference type="EMBL" id="AVOT02003818">
    <property type="protein sequence ID" value="MBW0474654.1"/>
    <property type="molecule type" value="Genomic_DNA"/>
</dbReference>
<comment type="caution">
    <text evidence="2">The sequence shown here is derived from an EMBL/GenBank/DDBJ whole genome shotgun (WGS) entry which is preliminary data.</text>
</comment>
<reference evidence="2" key="1">
    <citation type="submission" date="2021-03" db="EMBL/GenBank/DDBJ databases">
        <title>Draft genome sequence of rust myrtle Austropuccinia psidii MF-1, a brazilian biotype.</title>
        <authorList>
            <person name="Quecine M.C."/>
            <person name="Pachon D.M.R."/>
            <person name="Bonatelli M.L."/>
            <person name="Correr F.H."/>
            <person name="Franceschini L.M."/>
            <person name="Leite T.F."/>
            <person name="Margarido G.R.A."/>
            <person name="Almeida C.A."/>
            <person name="Ferrarezi J.A."/>
            <person name="Labate C.A."/>
        </authorList>
    </citation>
    <scope>NUCLEOTIDE SEQUENCE</scope>
    <source>
        <strain evidence="2">MF-1</strain>
    </source>
</reference>
<accession>A0A9Q3GPS7</accession>
<keyword evidence="3" id="KW-1185">Reference proteome</keyword>
<protein>
    <recommendedName>
        <fullName evidence="1">Reverse transcriptase Ty1/copia-type domain-containing protein</fullName>
    </recommendedName>
</protein>
<evidence type="ECO:0000313" key="3">
    <source>
        <dbReference type="Proteomes" id="UP000765509"/>
    </source>
</evidence>
<dbReference type="AlphaFoldDB" id="A0A9Q3GPS7"/>
<dbReference type="OrthoDB" id="2796020at2759"/>
<proteinExistence type="predicted"/>
<sequence length="107" mass="12277">MRADALLTLADSSPRTYKEALNAPDKELWLAAIKKELNSMDKLQVWEIVEQHGNFKLIGTMWVFRLKKDHSNGEIKHKARLCAQGFMQTQGINFEKTYTPTGRLNSL</sequence>
<dbReference type="Pfam" id="PF07727">
    <property type="entry name" value="RVT_2"/>
    <property type="match status" value="1"/>
</dbReference>
<name>A0A9Q3GPS7_9BASI</name>